<proteinExistence type="predicted"/>
<protein>
    <submittedName>
        <fullName evidence="1">Uncharacterized protein</fullName>
    </submittedName>
</protein>
<dbReference type="AlphaFoldDB" id="A0AAD8NJ71"/>
<name>A0AAD8NJ71_TARER</name>
<accession>A0AAD8NJ71</accession>
<sequence>MQSYSNSGYTVRFFFFIADSSVISKIEPVLSLNELSWLGFDKLLAHCDVGGGFTFTCPSIYEVSAPGPRWDALEAVANRIPRDRGDRIIQLIAISLNASRGLCECEKDEWRPIRKWSQNCLMSL</sequence>
<gene>
    <name evidence="1" type="ORF">QVD17_37454</name>
</gene>
<comment type="caution">
    <text evidence="1">The sequence shown here is derived from an EMBL/GenBank/DDBJ whole genome shotgun (WGS) entry which is preliminary data.</text>
</comment>
<dbReference type="Proteomes" id="UP001229421">
    <property type="component" value="Unassembled WGS sequence"/>
</dbReference>
<organism evidence="1 2">
    <name type="scientific">Tagetes erecta</name>
    <name type="common">African marigold</name>
    <dbReference type="NCBI Taxonomy" id="13708"/>
    <lineage>
        <taxon>Eukaryota</taxon>
        <taxon>Viridiplantae</taxon>
        <taxon>Streptophyta</taxon>
        <taxon>Embryophyta</taxon>
        <taxon>Tracheophyta</taxon>
        <taxon>Spermatophyta</taxon>
        <taxon>Magnoliopsida</taxon>
        <taxon>eudicotyledons</taxon>
        <taxon>Gunneridae</taxon>
        <taxon>Pentapetalae</taxon>
        <taxon>asterids</taxon>
        <taxon>campanulids</taxon>
        <taxon>Asterales</taxon>
        <taxon>Asteraceae</taxon>
        <taxon>Asteroideae</taxon>
        <taxon>Heliantheae alliance</taxon>
        <taxon>Tageteae</taxon>
        <taxon>Tagetes</taxon>
    </lineage>
</organism>
<reference evidence="1" key="1">
    <citation type="journal article" date="2023" name="bioRxiv">
        <title>Improved chromosome-level genome assembly for marigold (Tagetes erecta).</title>
        <authorList>
            <person name="Jiang F."/>
            <person name="Yuan L."/>
            <person name="Wang S."/>
            <person name="Wang H."/>
            <person name="Xu D."/>
            <person name="Wang A."/>
            <person name="Fan W."/>
        </authorList>
    </citation>
    <scope>NUCLEOTIDE SEQUENCE</scope>
    <source>
        <strain evidence="1">WSJ</strain>
        <tissue evidence="1">Leaf</tissue>
    </source>
</reference>
<dbReference type="EMBL" id="JAUHHV010000010">
    <property type="protein sequence ID" value="KAK1410912.1"/>
    <property type="molecule type" value="Genomic_DNA"/>
</dbReference>
<evidence type="ECO:0000313" key="1">
    <source>
        <dbReference type="EMBL" id="KAK1410912.1"/>
    </source>
</evidence>
<evidence type="ECO:0000313" key="2">
    <source>
        <dbReference type="Proteomes" id="UP001229421"/>
    </source>
</evidence>
<keyword evidence="2" id="KW-1185">Reference proteome</keyword>